<dbReference type="Proteomes" id="UP000651837">
    <property type="component" value="Unassembled WGS sequence"/>
</dbReference>
<dbReference type="RefSeq" id="WP_109650853.1">
    <property type="nucleotide sequence ID" value="NZ_JACWLN010000001.1"/>
</dbReference>
<organism evidence="6 7">
    <name type="scientific">Maribacter polysiphoniae</name>
    <dbReference type="NCBI Taxonomy" id="429344"/>
    <lineage>
        <taxon>Bacteria</taxon>
        <taxon>Pseudomonadati</taxon>
        <taxon>Bacteroidota</taxon>
        <taxon>Flavobacteriia</taxon>
        <taxon>Flavobacteriales</taxon>
        <taxon>Flavobacteriaceae</taxon>
        <taxon>Maribacter</taxon>
    </lineage>
</organism>
<evidence type="ECO:0000313" key="5">
    <source>
        <dbReference type="EMBL" id="MBD1259795.1"/>
    </source>
</evidence>
<dbReference type="InterPro" id="IPR001761">
    <property type="entry name" value="Peripla_BP/Lac1_sug-bd_dom"/>
</dbReference>
<dbReference type="PANTHER" id="PTHR30146">
    <property type="entry name" value="LACI-RELATED TRANSCRIPTIONAL REPRESSOR"/>
    <property type="match status" value="1"/>
</dbReference>
<dbReference type="InterPro" id="IPR028082">
    <property type="entry name" value="Peripla_BP_I"/>
</dbReference>
<reference evidence="5 8" key="2">
    <citation type="submission" date="2020-07" db="EMBL/GenBank/DDBJ databases">
        <title>The draft genome sequence of Maribacter polysiphoniae KCTC 22021.</title>
        <authorList>
            <person name="Mu L."/>
        </authorList>
    </citation>
    <scope>NUCLEOTIDE SEQUENCE [LARGE SCALE GENOMIC DNA]</scope>
    <source>
        <strain evidence="5 8">KCTC 22021</strain>
    </source>
</reference>
<keyword evidence="8" id="KW-1185">Reference proteome</keyword>
<dbReference type="Gene3D" id="3.40.50.2300">
    <property type="match status" value="2"/>
</dbReference>
<dbReference type="CDD" id="cd01392">
    <property type="entry name" value="HTH_LacI"/>
    <property type="match status" value="1"/>
</dbReference>
<evidence type="ECO:0000313" key="7">
    <source>
        <dbReference type="Proteomes" id="UP000245667"/>
    </source>
</evidence>
<proteinExistence type="predicted"/>
<evidence type="ECO:0000313" key="8">
    <source>
        <dbReference type="Proteomes" id="UP000651837"/>
    </source>
</evidence>
<evidence type="ECO:0000256" key="1">
    <source>
        <dbReference type="ARBA" id="ARBA00023015"/>
    </source>
</evidence>
<dbReference type="SUPFAM" id="SSF47413">
    <property type="entry name" value="lambda repressor-like DNA-binding domains"/>
    <property type="match status" value="1"/>
</dbReference>
<sequence>MKKPKKEVTIYDIAEKLGLATSTISRALKDHHSIGKKTTEKVKKAAEEMGFRPNIMAASLRNKKTNTIGVLIPRINRPFMASLVSGIEGTLQKKGYNVIIIQSNDSYGNEVEMMKVLYNNRVSGVICSVAMETKENDHFQQFIEKGVPIIFVDRTPKDIACTHITIDNYAAGYQATEHLIEQGCKRIAHFSGSKFRMVYSERERGYVDALKHHGLKVDTDLIIPFKTLSYEEAETVTSDLLDSKNPPDGIFASNDTTAVAAIQEAKKKNVKIPEDLAVIGFNNDPISKIVDPALSTIDHPAFKMGETAAEKILSQLQTTVNNDLKEFTVLNTELIIRESSKRK</sequence>
<dbReference type="OrthoDB" id="9768806at2"/>
<dbReference type="PANTHER" id="PTHR30146:SF109">
    <property type="entry name" value="HTH-TYPE TRANSCRIPTIONAL REGULATOR GALS"/>
    <property type="match status" value="1"/>
</dbReference>
<evidence type="ECO:0000256" key="2">
    <source>
        <dbReference type="ARBA" id="ARBA00023125"/>
    </source>
</evidence>
<gene>
    <name evidence="5" type="ORF">HZY62_04285</name>
    <name evidence="6" type="ORF">LX92_02392</name>
</gene>
<evidence type="ECO:0000259" key="4">
    <source>
        <dbReference type="PROSITE" id="PS50932"/>
    </source>
</evidence>
<dbReference type="EMBL" id="QGGQ01000005">
    <property type="protein sequence ID" value="PWK23063.1"/>
    <property type="molecule type" value="Genomic_DNA"/>
</dbReference>
<dbReference type="PROSITE" id="PS50932">
    <property type="entry name" value="HTH_LACI_2"/>
    <property type="match status" value="1"/>
</dbReference>
<evidence type="ECO:0000313" key="6">
    <source>
        <dbReference type="EMBL" id="PWK23063.1"/>
    </source>
</evidence>
<dbReference type="GO" id="GO:0000976">
    <property type="term" value="F:transcription cis-regulatory region binding"/>
    <property type="evidence" value="ECO:0007669"/>
    <property type="project" value="TreeGrafter"/>
</dbReference>
<dbReference type="EMBL" id="JACWLN010000001">
    <property type="protein sequence ID" value="MBD1259795.1"/>
    <property type="molecule type" value="Genomic_DNA"/>
</dbReference>
<evidence type="ECO:0000256" key="3">
    <source>
        <dbReference type="ARBA" id="ARBA00023163"/>
    </source>
</evidence>
<dbReference type="SUPFAM" id="SSF53822">
    <property type="entry name" value="Periplasmic binding protein-like I"/>
    <property type="match status" value="1"/>
</dbReference>
<keyword evidence="3" id="KW-0804">Transcription</keyword>
<dbReference type="Pfam" id="PF00356">
    <property type="entry name" value="LacI"/>
    <property type="match status" value="1"/>
</dbReference>
<dbReference type="Pfam" id="PF00532">
    <property type="entry name" value="Peripla_BP_1"/>
    <property type="match status" value="1"/>
</dbReference>
<dbReference type="Gene3D" id="1.10.260.40">
    <property type="entry name" value="lambda repressor-like DNA-binding domains"/>
    <property type="match status" value="1"/>
</dbReference>
<name>A0A316E2W6_9FLAO</name>
<dbReference type="InterPro" id="IPR010982">
    <property type="entry name" value="Lambda_DNA-bd_dom_sf"/>
</dbReference>
<dbReference type="InterPro" id="IPR000843">
    <property type="entry name" value="HTH_LacI"/>
</dbReference>
<accession>A0A316E2W6</accession>
<reference evidence="6 7" key="1">
    <citation type="submission" date="2018-05" db="EMBL/GenBank/DDBJ databases">
        <title>Genomic Encyclopedia of Archaeal and Bacterial Type Strains, Phase II (KMG-II): from individual species to whole genera.</title>
        <authorList>
            <person name="Goeker M."/>
        </authorList>
    </citation>
    <scope>NUCLEOTIDE SEQUENCE [LARGE SCALE GENOMIC DNA]</scope>
    <source>
        <strain evidence="6 7">DSM 23514</strain>
    </source>
</reference>
<dbReference type="GO" id="GO:0003700">
    <property type="term" value="F:DNA-binding transcription factor activity"/>
    <property type="evidence" value="ECO:0007669"/>
    <property type="project" value="TreeGrafter"/>
</dbReference>
<dbReference type="SMART" id="SM00354">
    <property type="entry name" value="HTH_LACI"/>
    <property type="match status" value="1"/>
</dbReference>
<dbReference type="AlphaFoldDB" id="A0A316E2W6"/>
<comment type="caution">
    <text evidence="6">The sequence shown here is derived from an EMBL/GenBank/DDBJ whole genome shotgun (WGS) entry which is preliminary data.</text>
</comment>
<protein>
    <submittedName>
        <fullName evidence="5">LacI family DNA-binding transcriptional regulator</fullName>
    </submittedName>
    <submittedName>
        <fullName evidence="6">LacI family transcriptional regulator</fullName>
    </submittedName>
</protein>
<dbReference type="Proteomes" id="UP000245667">
    <property type="component" value="Unassembled WGS sequence"/>
</dbReference>
<keyword evidence="1" id="KW-0805">Transcription regulation</keyword>
<dbReference type="CDD" id="cd06267">
    <property type="entry name" value="PBP1_LacI_sugar_binding-like"/>
    <property type="match status" value="1"/>
</dbReference>
<keyword evidence="2 5" id="KW-0238">DNA-binding</keyword>
<feature type="domain" description="HTH lacI-type" evidence="4">
    <location>
        <begin position="8"/>
        <end position="62"/>
    </location>
</feature>